<evidence type="ECO:0008006" key="4">
    <source>
        <dbReference type="Google" id="ProtNLM"/>
    </source>
</evidence>
<dbReference type="EMBL" id="JANPWB010000001">
    <property type="protein sequence ID" value="KAJ1215032.1"/>
    <property type="molecule type" value="Genomic_DNA"/>
</dbReference>
<dbReference type="InterPro" id="IPR036116">
    <property type="entry name" value="FN3_sf"/>
</dbReference>
<feature type="transmembrane region" description="Helical" evidence="1">
    <location>
        <begin position="150"/>
        <end position="172"/>
    </location>
</feature>
<dbReference type="SUPFAM" id="SSF49265">
    <property type="entry name" value="Fibronectin type III"/>
    <property type="match status" value="1"/>
</dbReference>
<evidence type="ECO:0000313" key="3">
    <source>
        <dbReference type="Proteomes" id="UP001066276"/>
    </source>
</evidence>
<dbReference type="Proteomes" id="UP001066276">
    <property type="component" value="Chromosome 1_1"/>
</dbReference>
<evidence type="ECO:0000256" key="1">
    <source>
        <dbReference type="SAM" id="Phobius"/>
    </source>
</evidence>
<protein>
    <recommendedName>
        <fullName evidence="4">Fibronectin type-III domain-containing protein</fullName>
    </recommendedName>
</protein>
<reference evidence="2" key="1">
    <citation type="journal article" date="2022" name="bioRxiv">
        <title>Sequencing and chromosome-scale assembly of the giantPleurodeles waltlgenome.</title>
        <authorList>
            <person name="Brown T."/>
            <person name="Elewa A."/>
            <person name="Iarovenko S."/>
            <person name="Subramanian E."/>
            <person name="Araus A.J."/>
            <person name="Petzold A."/>
            <person name="Susuki M."/>
            <person name="Suzuki K.-i.T."/>
            <person name="Hayashi T."/>
            <person name="Toyoda A."/>
            <person name="Oliveira C."/>
            <person name="Osipova E."/>
            <person name="Leigh N.D."/>
            <person name="Simon A."/>
            <person name="Yun M.H."/>
        </authorList>
    </citation>
    <scope>NUCLEOTIDE SEQUENCE</scope>
    <source>
        <strain evidence="2">20211129_DDA</strain>
        <tissue evidence="2">Liver</tissue>
    </source>
</reference>
<accession>A0AAV7WLS7</accession>
<sequence length="263" mass="29233">MFTSRKITVADAHTITFSDNGVFFYSHPGQVTVSAKPSNMNIVIKNIAVTTAMVAWSPKQYACPDNFYRVLYRTTWNGILSSFSKQNFHREEMVPVGHRSLSLRKLSPATSYVLCVTCHGTHPSRDQCTVFQTLARGAVSPANKKVDLSLVIWLFSSALLIIIAMILLYGCIRTWCRKRKSSATDCGFPKSDSEGKPKAWHATEAETTLTEDIFEVPTVTVLDKISESISDILLQKTLEGKHVLLPHRADADTLAILPQIVSE</sequence>
<keyword evidence="1" id="KW-1133">Transmembrane helix</keyword>
<dbReference type="InterPro" id="IPR003961">
    <property type="entry name" value="FN3_dom"/>
</dbReference>
<keyword evidence="1" id="KW-0472">Membrane</keyword>
<dbReference type="CDD" id="cd00063">
    <property type="entry name" value="FN3"/>
    <property type="match status" value="1"/>
</dbReference>
<evidence type="ECO:0000313" key="2">
    <source>
        <dbReference type="EMBL" id="KAJ1215032.1"/>
    </source>
</evidence>
<keyword evidence="1" id="KW-0812">Transmembrane</keyword>
<gene>
    <name evidence="2" type="ORF">NDU88_002642</name>
</gene>
<comment type="caution">
    <text evidence="2">The sequence shown here is derived from an EMBL/GenBank/DDBJ whole genome shotgun (WGS) entry which is preliminary data.</text>
</comment>
<proteinExistence type="predicted"/>
<dbReference type="PANTHER" id="PTHR37361">
    <property type="entry name" value="FIBRONECTIN TYPE III DOMAIN-CONTAINING PROTEIN 9"/>
    <property type="match status" value="1"/>
</dbReference>
<dbReference type="InterPro" id="IPR013783">
    <property type="entry name" value="Ig-like_fold"/>
</dbReference>
<name>A0AAV7WLS7_PLEWA</name>
<dbReference type="AlphaFoldDB" id="A0AAV7WLS7"/>
<dbReference type="Gene3D" id="2.60.40.10">
    <property type="entry name" value="Immunoglobulins"/>
    <property type="match status" value="1"/>
</dbReference>
<organism evidence="2 3">
    <name type="scientific">Pleurodeles waltl</name>
    <name type="common">Iberian ribbed newt</name>
    <dbReference type="NCBI Taxonomy" id="8319"/>
    <lineage>
        <taxon>Eukaryota</taxon>
        <taxon>Metazoa</taxon>
        <taxon>Chordata</taxon>
        <taxon>Craniata</taxon>
        <taxon>Vertebrata</taxon>
        <taxon>Euteleostomi</taxon>
        <taxon>Amphibia</taxon>
        <taxon>Batrachia</taxon>
        <taxon>Caudata</taxon>
        <taxon>Salamandroidea</taxon>
        <taxon>Salamandridae</taxon>
        <taxon>Pleurodelinae</taxon>
        <taxon>Pleurodeles</taxon>
    </lineage>
</organism>
<dbReference type="PANTHER" id="PTHR37361:SF4">
    <property type="entry name" value="FIBRONECTIN TYPE-III DOMAIN-CONTAINING PROTEIN"/>
    <property type="match status" value="1"/>
</dbReference>
<keyword evidence="3" id="KW-1185">Reference proteome</keyword>